<dbReference type="PANTHER" id="PTHR22666:SF3">
    <property type="entry name" value="MYB_SANT-LIKE DNA-BINDING DOMAIN-CONTAINING PROTEIN 1"/>
    <property type="match status" value="1"/>
</dbReference>
<dbReference type="InterPro" id="IPR026095">
    <property type="entry name" value="Myb/SANT-like_DNA-bd_dom_prot"/>
</dbReference>
<evidence type="ECO:0000313" key="5">
    <source>
        <dbReference type="Proteomes" id="UP000327044"/>
    </source>
</evidence>
<dbReference type="GO" id="GO:0016604">
    <property type="term" value="C:nuclear body"/>
    <property type="evidence" value="ECO:0007669"/>
    <property type="project" value="TreeGrafter"/>
</dbReference>
<dbReference type="OrthoDB" id="691673at2759"/>
<evidence type="ECO:0000313" key="4">
    <source>
        <dbReference type="EMBL" id="KAB0794180.1"/>
    </source>
</evidence>
<feature type="coiled-coil region" evidence="1">
    <location>
        <begin position="310"/>
        <end position="337"/>
    </location>
</feature>
<keyword evidence="1" id="KW-0175">Coiled coil</keyword>
<dbReference type="InterPro" id="IPR044822">
    <property type="entry name" value="Myb_DNA-bind_4"/>
</dbReference>
<dbReference type="Proteomes" id="UP000327044">
    <property type="component" value="Unassembled WGS sequence"/>
</dbReference>
<feature type="region of interest" description="Disordered" evidence="2">
    <location>
        <begin position="398"/>
        <end position="426"/>
    </location>
</feature>
<gene>
    <name evidence="4" type="ORF">PPYR_13800</name>
</gene>
<feature type="domain" description="Myb/SANT-like DNA-binding" evidence="3">
    <location>
        <begin position="75"/>
        <end position="167"/>
    </location>
</feature>
<evidence type="ECO:0000259" key="3">
    <source>
        <dbReference type="Pfam" id="PF13837"/>
    </source>
</evidence>
<comment type="caution">
    <text evidence="4">The sequence shown here is derived from an EMBL/GenBank/DDBJ whole genome shotgun (WGS) entry which is preliminary data.</text>
</comment>
<keyword evidence="5" id="KW-1185">Reference proteome</keyword>
<dbReference type="EMBL" id="VVIM01000009">
    <property type="protein sequence ID" value="KAB0794180.1"/>
    <property type="molecule type" value="Genomic_DNA"/>
</dbReference>
<proteinExistence type="predicted"/>
<dbReference type="GO" id="GO:0045893">
    <property type="term" value="P:positive regulation of DNA-templated transcription"/>
    <property type="evidence" value="ECO:0007669"/>
    <property type="project" value="TreeGrafter"/>
</dbReference>
<feature type="compositionally biased region" description="Acidic residues" evidence="2">
    <location>
        <begin position="401"/>
        <end position="418"/>
    </location>
</feature>
<protein>
    <recommendedName>
        <fullName evidence="3">Myb/SANT-like DNA-binding domain-containing protein</fullName>
    </recommendedName>
</protein>
<dbReference type="AlphaFoldDB" id="A0A5N4AA33"/>
<dbReference type="PANTHER" id="PTHR22666">
    <property type="entry name" value="MYB_SANT-LIKE DNA-BINDING DOMAIN-CONTAINING PROTEIN 1"/>
    <property type="match status" value="1"/>
</dbReference>
<accession>A0A5N4AA33</accession>
<dbReference type="Gene3D" id="1.10.10.60">
    <property type="entry name" value="Homeodomain-like"/>
    <property type="match status" value="1"/>
</dbReference>
<evidence type="ECO:0000256" key="2">
    <source>
        <dbReference type="SAM" id="MobiDB-lite"/>
    </source>
</evidence>
<sequence length="426" mass="48275">MPRLRRRGGNIGRRTRHSQIVRTRRLNRTVEDANIRHQLGKTRGNASGPVRCGPARIVQQMESQSIRTLQKKRTSNFREDETKILIQLWGSPYIQNKLYLTHRKAPVMRILAANMQQRGFYRTPDEIKTRIRNLKCLYHRIKRSTSCGTGVGTVDPDWPHFKAMDAILSKEGQKRVEHIADGVLEGPRCEDIKQEVEIDINDDMESWANDSMCSENSMEPPPPLPTLKPAPALKPKIKEVESLAQKPVPAVLPSFTLPQQNQKPGSVPSIPLPLLILNSLQPQANQDKNKGTSSTGTGDSYSNELHSVLKEILEVQKENLSVEKEKLELEKQRLEFDRLVGSQLLSLVPMIGTILQRVTANSPSEDSKSKKRKAEDIDILKDSKILRSVLEQGIRKYMLGEDNDDIDDEKESDNEEEETSRSSSKK</sequence>
<organism evidence="4 5">
    <name type="scientific">Photinus pyralis</name>
    <name type="common">Common eastern firefly</name>
    <name type="synonym">Lampyris pyralis</name>
    <dbReference type="NCBI Taxonomy" id="7054"/>
    <lineage>
        <taxon>Eukaryota</taxon>
        <taxon>Metazoa</taxon>
        <taxon>Ecdysozoa</taxon>
        <taxon>Arthropoda</taxon>
        <taxon>Hexapoda</taxon>
        <taxon>Insecta</taxon>
        <taxon>Pterygota</taxon>
        <taxon>Neoptera</taxon>
        <taxon>Endopterygota</taxon>
        <taxon>Coleoptera</taxon>
        <taxon>Polyphaga</taxon>
        <taxon>Elateriformia</taxon>
        <taxon>Elateroidea</taxon>
        <taxon>Lampyridae</taxon>
        <taxon>Lampyrinae</taxon>
        <taxon>Photinus</taxon>
    </lineage>
</organism>
<evidence type="ECO:0000256" key="1">
    <source>
        <dbReference type="SAM" id="Coils"/>
    </source>
</evidence>
<dbReference type="InParanoid" id="A0A5N4AA33"/>
<dbReference type="Pfam" id="PF13837">
    <property type="entry name" value="Myb_DNA-bind_4"/>
    <property type="match status" value="1"/>
</dbReference>
<name>A0A5N4AA33_PHOPY</name>
<reference evidence="4 5" key="1">
    <citation type="journal article" date="2018" name="Elife">
        <title>Firefly genomes illuminate parallel origins of bioluminescence in beetles.</title>
        <authorList>
            <person name="Fallon T.R."/>
            <person name="Lower S.E."/>
            <person name="Chang C.H."/>
            <person name="Bessho-Uehara M."/>
            <person name="Martin G.J."/>
            <person name="Bewick A.J."/>
            <person name="Behringer M."/>
            <person name="Debat H.J."/>
            <person name="Wong I."/>
            <person name="Day J.C."/>
            <person name="Suvorov A."/>
            <person name="Silva C.J."/>
            <person name="Stanger-Hall K.F."/>
            <person name="Hall D.W."/>
            <person name="Schmitz R.J."/>
            <person name="Nelson D.R."/>
            <person name="Lewis S.M."/>
            <person name="Shigenobu S."/>
            <person name="Bybee S.M."/>
            <person name="Larracuente A.M."/>
            <person name="Oba Y."/>
            <person name="Weng J.K."/>
        </authorList>
    </citation>
    <scope>NUCLEOTIDE SEQUENCE [LARGE SCALE GENOMIC DNA]</scope>
    <source>
        <strain evidence="4">1611_PpyrPB1</strain>
        <tissue evidence="4">Whole body</tissue>
    </source>
</reference>